<feature type="transmembrane region" description="Helical" evidence="1">
    <location>
        <begin position="12"/>
        <end position="29"/>
    </location>
</feature>
<accession>A0AA39QAL0</accession>
<proteinExistence type="predicted"/>
<keyword evidence="1" id="KW-0812">Transmembrane</keyword>
<protein>
    <submittedName>
        <fullName evidence="2">Uncharacterized protein</fullName>
    </submittedName>
</protein>
<gene>
    <name evidence="2" type="ORF">EDD18DRAFT_849314</name>
</gene>
<sequence length="89" mass="10492">MLKYVLHKEFKSYFCFVFLYFPVLVPRLAGTREIGINMTIFQLCHMLFSHRAPITDEFISLLYRGQLVVARQTWNLYLDSTKSAARKPT</sequence>
<keyword evidence="3" id="KW-1185">Reference proteome</keyword>
<dbReference type="Proteomes" id="UP001175228">
    <property type="component" value="Unassembled WGS sequence"/>
</dbReference>
<organism evidence="2 3">
    <name type="scientific">Armillaria luteobubalina</name>
    <dbReference type="NCBI Taxonomy" id="153913"/>
    <lineage>
        <taxon>Eukaryota</taxon>
        <taxon>Fungi</taxon>
        <taxon>Dikarya</taxon>
        <taxon>Basidiomycota</taxon>
        <taxon>Agaricomycotina</taxon>
        <taxon>Agaricomycetes</taxon>
        <taxon>Agaricomycetidae</taxon>
        <taxon>Agaricales</taxon>
        <taxon>Marasmiineae</taxon>
        <taxon>Physalacriaceae</taxon>
        <taxon>Armillaria</taxon>
    </lineage>
</organism>
<comment type="caution">
    <text evidence="2">The sequence shown here is derived from an EMBL/GenBank/DDBJ whole genome shotgun (WGS) entry which is preliminary data.</text>
</comment>
<keyword evidence="1" id="KW-0472">Membrane</keyword>
<evidence type="ECO:0000256" key="1">
    <source>
        <dbReference type="SAM" id="Phobius"/>
    </source>
</evidence>
<reference evidence="2" key="1">
    <citation type="submission" date="2023-06" db="EMBL/GenBank/DDBJ databases">
        <authorList>
            <consortium name="Lawrence Berkeley National Laboratory"/>
            <person name="Ahrendt S."/>
            <person name="Sahu N."/>
            <person name="Indic B."/>
            <person name="Wong-Bajracharya J."/>
            <person name="Merenyi Z."/>
            <person name="Ke H.-M."/>
            <person name="Monk M."/>
            <person name="Kocsube S."/>
            <person name="Drula E."/>
            <person name="Lipzen A."/>
            <person name="Balint B."/>
            <person name="Henrissat B."/>
            <person name="Andreopoulos B."/>
            <person name="Martin F.M."/>
            <person name="Harder C.B."/>
            <person name="Rigling D."/>
            <person name="Ford K.L."/>
            <person name="Foster G.D."/>
            <person name="Pangilinan J."/>
            <person name="Papanicolaou A."/>
            <person name="Barry K."/>
            <person name="LaButti K."/>
            <person name="Viragh M."/>
            <person name="Koriabine M."/>
            <person name="Yan M."/>
            <person name="Riley R."/>
            <person name="Champramary S."/>
            <person name="Plett K.L."/>
            <person name="Tsai I.J."/>
            <person name="Slot J."/>
            <person name="Sipos G."/>
            <person name="Plett J."/>
            <person name="Nagy L.G."/>
            <person name="Grigoriev I.V."/>
        </authorList>
    </citation>
    <scope>NUCLEOTIDE SEQUENCE</scope>
    <source>
        <strain evidence="2">HWK02</strain>
    </source>
</reference>
<dbReference type="EMBL" id="JAUEPU010000009">
    <property type="protein sequence ID" value="KAK0499352.1"/>
    <property type="molecule type" value="Genomic_DNA"/>
</dbReference>
<dbReference type="AlphaFoldDB" id="A0AA39QAL0"/>
<evidence type="ECO:0000313" key="2">
    <source>
        <dbReference type="EMBL" id="KAK0499352.1"/>
    </source>
</evidence>
<keyword evidence="1" id="KW-1133">Transmembrane helix</keyword>
<name>A0AA39QAL0_9AGAR</name>
<evidence type="ECO:0000313" key="3">
    <source>
        <dbReference type="Proteomes" id="UP001175228"/>
    </source>
</evidence>